<comment type="caution">
    <text evidence="9">The sequence shown here is derived from an EMBL/GenBank/DDBJ whole genome shotgun (WGS) entry which is preliminary data.</text>
</comment>
<feature type="transmembrane region" description="Helical" evidence="7">
    <location>
        <begin position="215"/>
        <end position="232"/>
    </location>
</feature>
<dbReference type="PANTHER" id="PTHR43744:SF8">
    <property type="entry name" value="SN-GLYCEROL-3-PHOSPHATE TRANSPORT SYSTEM PERMEASE PROTEIN UGPE"/>
    <property type="match status" value="1"/>
</dbReference>
<keyword evidence="3" id="KW-1003">Cell membrane</keyword>
<evidence type="ECO:0000313" key="10">
    <source>
        <dbReference type="Proteomes" id="UP000248714"/>
    </source>
</evidence>
<keyword evidence="4 7" id="KW-0812">Transmembrane</keyword>
<sequence length="301" mass="33580">MTATLERPSVPVKNKRPPITPARAALHVFLVLTCLVTLAPLLWAVYASLRTYDDTSVNGYFSIAKSLTLDNFAKAWEIGNLPHFYWNTFLITIPALIITLLLSSMVAFGVSRFSFKFNLLLLMVFTAGNLLPQQVIVTPLWRLYRLIELPAWMSASESLIDSALGVILIHIAFQMGFCTFVLSNYMKTIPYELTEAARVDGASVFRQYWQLTLPLCRPVLAALATLEFTWIYNDFLWALVLIQDGDKMPVTSALQNLRGTFFTDNNLIAAGSLLVALPTLVVFFVLQRQFVGGLTLGSTKG</sequence>
<protein>
    <submittedName>
        <fullName evidence="9">Carbohydrate ABC transporter membrane protein 2 (CUT1 family)</fullName>
    </submittedName>
</protein>
<evidence type="ECO:0000256" key="2">
    <source>
        <dbReference type="ARBA" id="ARBA00022448"/>
    </source>
</evidence>
<feature type="transmembrane region" description="Helical" evidence="7">
    <location>
        <begin position="120"/>
        <end position="142"/>
    </location>
</feature>
<dbReference type="CDD" id="cd06261">
    <property type="entry name" value="TM_PBP2"/>
    <property type="match status" value="1"/>
</dbReference>
<feature type="transmembrane region" description="Helical" evidence="7">
    <location>
        <begin position="84"/>
        <end position="108"/>
    </location>
</feature>
<comment type="subcellular location">
    <subcellularLocation>
        <location evidence="1 7">Cell membrane</location>
        <topology evidence="1 7">Multi-pass membrane protein</topology>
    </subcellularLocation>
</comment>
<organism evidence="9 10">
    <name type="scientific">Lentzea atacamensis</name>
    <dbReference type="NCBI Taxonomy" id="531938"/>
    <lineage>
        <taxon>Bacteria</taxon>
        <taxon>Bacillati</taxon>
        <taxon>Actinomycetota</taxon>
        <taxon>Actinomycetes</taxon>
        <taxon>Pseudonocardiales</taxon>
        <taxon>Pseudonocardiaceae</taxon>
        <taxon>Lentzea</taxon>
    </lineage>
</organism>
<evidence type="ECO:0000313" key="9">
    <source>
        <dbReference type="EMBL" id="RAS64032.1"/>
    </source>
</evidence>
<feature type="transmembrane region" description="Helical" evidence="7">
    <location>
        <begin position="24"/>
        <end position="46"/>
    </location>
</feature>
<keyword evidence="2 7" id="KW-0813">Transport</keyword>
<keyword evidence="5 7" id="KW-1133">Transmembrane helix</keyword>
<reference evidence="9 10" key="1">
    <citation type="submission" date="2018-06" db="EMBL/GenBank/DDBJ databases">
        <title>Genomic Encyclopedia of Type Strains, Phase IV (KMG-IV): sequencing the most valuable type-strain genomes for metagenomic binning, comparative biology and taxonomic classification.</title>
        <authorList>
            <person name="Goeker M."/>
        </authorList>
    </citation>
    <scope>NUCLEOTIDE SEQUENCE [LARGE SCALE GENOMIC DNA]</scope>
    <source>
        <strain evidence="9 10">DSM 45479</strain>
    </source>
</reference>
<dbReference type="Gene3D" id="1.10.3720.10">
    <property type="entry name" value="MetI-like"/>
    <property type="match status" value="1"/>
</dbReference>
<feature type="transmembrane region" description="Helical" evidence="7">
    <location>
        <begin position="162"/>
        <end position="182"/>
    </location>
</feature>
<name>A0ABX9E4P6_9PSEU</name>
<dbReference type="SUPFAM" id="SSF161098">
    <property type="entry name" value="MetI-like"/>
    <property type="match status" value="1"/>
</dbReference>
<comment type="similarity">
    <text evidence="7">Belongs to the binding-protein-dependent transport system permease family.</text>
</comment>
<evidence type="ECO:0000256" key="6">
    <source>
        <dbReference type="ARBA" id="ARBA00023136"/>
    </source>
</evidence>
<evidence type="ECO:0000256" key="1">
    <source>
        <dbReference type="ARBA" id="ARBA00004651"/>
    </source>
</evidence>
<proteinExistence type="inferred from homology"/>
<dbReference type="Proteomes" id="UP000248714">
    <property type="component" value="Unassembled WGS sequence"/>
</dbReference>
<dbReference type="InterPro" id="IPR035906">
    <property type="entry name" value="MetI-like_sf"/>
</dbReference>
<evidence type="ECO:0000256" key="7">
    <source>
        <dbReference type="RuleBase" id="RU363032"/>
    </source>
</evidence>
<evidence type="ECO:0000259" key="8">
    <source>
        <dbReference type="PROSITE" id="PS50928"/>
    </source>
</evidence>
<evidence type="ECO:0000256" key="3">
    <source>
        <dbReference type="ARBA" id="ARBA00022475"/>
    </source>
</evidence>
<dbReference type="PROSITE" id="PS50928">
    <property type="entry name" value="ABC_TM1"/>
    <property type="match status" value="1"/>
</dbReference>
<dbReference type="Pfam" id="PF00528">
    <property type="entry name" value="BPD_transp_1"/>
    <property type="match status" value="1"/>
</dbReference>
<feature type="transmembrane region" description="Helical" evidence="7">
    <location>
        <begin position="267"/>
        <end position="286"/>
    </location>
</feature>
<dbReference type="RefSeq" id="WP_112228914.1">
    <property type="nucleotide sequence ID" value="NZ_QLTT01000006.1"/>
</dbReference>
<feature type="domain" description="ABC transmembrane type-1" evidence="8">
    <location>
        <begin position="85"/>
        <end position="286"/>
    </location>
</feature>
<keyword evidence="6 7" id="KW-0472">Membrane</keyword>
<dbReference type="InterPro" id="IPR000515">
    <property type="entry name" value="MetI-like"/>
</dbReference>
<accession>A0ABX9E4P6</accession>
<gene>
    <name evidence="9" type="ORF">C8D87_106437</name>
</gene>
<keyword evidence="10" id="KW-1185">Reference proteome</keyword>
<dbReference type="PANTHER" id="PTHR43744">
    <property type="entry name" value="ABC TRANSPORTER PERMEASE PROTEIN MG189-RELATED-RELATED"/>
    <property type="match status" value="1"/>
</dbReference>
<evidence type="ECO:0000256" key="5">
    <source>
        <dbReference type="ARBA" id="ARBA00022989"/>
    </source>
</evidence>
<evidence type="ECO:0000256" key="4">
    <source>
        <dbReference type="ARBA" id="ARBA00022692"/>
    </source>
</evidence>
<dbReference type="EMBL" id="QLTT01000006">
    <property type="protein sequence ID" value="RAS64032.1"/>
    <property type="molecule type" value="Genomic_DNA"/>
</dbReference>